<organism evidence="2 3">
    <name type="scientific">Sulfobacillus thermosulfidooxidans (strain DSM 9293 / VKM B-1269 / AT-1)</name>
    <dbReference type="NCBI Taxonomy" id="929705"/>
    <lineage>
        <taxon>Bacteria</taxon>
        <taxon>Bacillati</taxon>
        <taxon>Bacillota</taxon>
        <taxon>Clostridia</taxon>
        <taxon>Eubacteriales</taxon>
        <taxon>Clostridiales Family XVII. Incertae Sedis</taxon>
        <taxon>Sulfobacillus</taxon>
    </lineage>
</organism>
<dbReference type="AlphaFoldDB" id="A0A1W1WKK1"/>
<name>A0A1W1WKK1_SULTA</name>
<evidence type="ECO:0000313" key="3">
    <source>
        <dbReference type="Proteomes" id="UP000192660"/>
    </source>
</evidence>
<keyword evidence="1" id="KW-1133">Transmembrane helix</keyword>
<sequence>MQTRTENPAIGFTPRQRWITGILAVLGAMFVALSVALHARIHSRISTISINEKQPVKVLVGVRGTTTAPAFIGFLAVVKPNSQILTVVPLSGDTPILGPNGKMMPLYTAISGESPQVVTKMVSEATGIPIHHYFYFTTNDLLMVMNALYYHSDHHWPKLLTPSSMLATFGYPDGVSSPQGQVKLLSKMVDTLPEVNPLVAGELLAMTKNSSTNLTAYQVFSLANYIRGDALQLGSVKQLKHSVRRSHG</sequence>
<keyword evidence="3" id="KW-1185">Reference proteome</keyword>
<dbReference type="STRING" id="28034.BFX07_10875"/>
<protein>
    <submittedName>
        <fullName evidence="2">Uncharacterized protein</fullName>
    </submittedName>
</protein>
<accession>A0A1W1WKK1</accession>
<proteinExistence type="predicted"/>
<dbReference type="OrthoDB" id="2080624at2"/>
<evidence type="ECO:0000313" key="2">
    <source>
        <dbReference type="EMBL" id="SMC06806.1"/>
    </source>
</evidence>
<feature type="transmembrane region" description="Helical" evidence="1">
    <location>
        <begin position="18"/>
        <end position="37"/>
    </location>
</feature>
<dbReference type="RefSeq" id="WP_020374073.1">
    <property type="nucleotide sequence ID" value="NZ_FWWY01000001.1"/>
</dbReference>
<reference evidence="3" key="1">
    <citation type="submission" date="2017-04" db="EMBL/GenBank/DDBJ databases">
        <authorList>
            <person name="Varghese N."/>
            <person name="Submissions S."/>
        </authorList>
    </citation>
    <scope>NUCLEOTIDE SEQUENCE [LARGE SCALE GENOMIC DNA]</scope>
    <source>
        <strain evidence="3">DSM 9293</strain>
    </source>
</reference>
<dbReference type="Proteomes" id="UP000192660">
    <property type="component" value="Unassembled WGS sequence"/>
</dbReference>
<gene>
    <name evidence="2" type="ORF">SAMN00768000_3029</name>
</gene>
<keyword evidence="1" id="KW-0812">Transmembrane</keyword>
<dbReference type="EMBL" id="FWWY01000001">
    <property type="protein sequence ID" value="SMC06806.1"/>
    <property type="molecule type" value="Genomic_DNA"/>
</dbReference>
<evidence type="ECO:0000256" key="1">
    <source>
        <dbReference type="SAM" id="Phobius"/>
    </source>
</evidence>
<keyword evidence="1" id="KW-0472">Membrane</keyword>